<accession>A0A0B0PFT5</accession>
<reference evidence="2" key="1">
    <citation type="submission" date="2014-09" db="EMBL/GenBank/DDBJ databases">
        <authorList>
            <person name="Mudge J."/>
            <person name="Ramaraj T."/>
            <person name="Lindquist I.E."/>
            <person name="Bharti A.K."/>
            <person name="Sundararajan A."/>
            <person name="Cameron C.T."/>
            <person name="Woodward J.E."/>
            <person name="May G.D."/>
            <person name="Brubaker C."/>
            <person name="Broadhvest J."/>
            <person name="Wilkins T.A."/>
        </authorList>
    </citation>
    <scope>NUCLEOTIDE SEQUENCE</scope>
    <source>
        <strain evidence="2">cv. AKA8401</strain>
    </source>
</reference>
<dbReference type="AlphaFoldDB" id="A0A0B0PFT5"/>
<proteinExistence type="predicted"/>
<gene>
    <name evidence="1" type="ORF">F383_03234</name>
</gene>
<protein>
    <submittedName>
        <fullName evidence="1">Uncharacterized protein</fullName>
    </submittedName>
</protein>
<name>A0A0B0PFT5_GOSAR</name>
<organism evidence="1 2">
    <name type="scientific">Gossypium arboreum</name>
    <name type="common">Tree cotton</name>
    <name type="synonym">Gossypium nanking</name>
    <dbReference type="NCBI Taxonomy" id="29729"/>
    <lineage>
        <taxon>Eukaryota</taxon>
        <taxon>Viridiplantae</taxon>
        <taxon>Streptophyta</taxon>
        <taxon>Embryophyta</taxon>
        <taxon>Tracheophyta</taxon>
        <taxon>Spermatophyta</taxon>
        <taxon>Magnoliopsida</taxon>
        <taxon>eudicotyledons</taxon>
        <taxon>Gunneridae</taxon>
        <taxon>Pentapetalae</taxon>
        <taxon>rosids</taxon>
        <taxon>malvids</taxon>
        <taxon>Malvales</taxon>
        <taxon>Malvaceae</taxon>
        <taxon>Malvoideae</taxon>
        <taxon>Gossypium</taxon>
    </lineage>
</organism>
<evidence type="ECO:0000313" key="1">
    <source>
        <dbReference type="EMBL" id="KHG23294.1"/>
    </source>
</evidence>
<dbReference type="Proteomes" id="UP000032142">
    <property type="component" value="Unassembled WGS sequence"/>
</dbReference>
<evidence type="ECO:0000313" key="2">
    <source>
        <dbReference type="Proteomes" id="UP000032142"/>
    </source>
</evidence>
<keyword evidence="2" id="KW-1185">Reference proteome</keyword>
<dbReference type="EMBL" id="KN424524">
    <property type="protein sequence ID" value="KHG23294.1"/>
    <property type="molecule type" value="Genomic_DNA"/>
</dbReference>
<sequence length="24" mass="2669">MSSRYLPDSLSGINSIMSHTQCQL</sequence>